<gene>
    <name evidence="3" type="ORF">DFP72DRAFT_1122613</name>
</gene>
<evidence type="ECO:0000256" key="1">
    <source>
        <dbReference type="SAM" id="MobiDB-lite"/>
    </source>
</evidence>
<dbReference type="OrthoDB" id="9991317at2759"/>
<feature type="region of interest" description="Disordered" evidence="1">
    <location>
        <begin position="227"/>
        <end position="262"/>
    </location>
</feature>
<dbReference type="PANTHER" id="PTHR19959">
    <property type="entry name" value="KINESIN LIGHT CHAIN"/>
    <property type="match status" value="1"/>
</dbReference>
<comment type="caution">
    <text evidence="3">The sequence shown here is derived from an EMBL/GenBank/DDBJ whole genome shotgun (WGS) entry which is preliminary data.</text>
</comment>
<protein>
    <submittedName>
        <fullName evidence="3">CHAT domain-containing protein</fullName>
    </submittedName>
</protein>
<dbReference type="Proteomes" id="UP000521943">
    <property type="component" value="Unassembled WGS sequence"/>
</dbReference>
<reference evidence="3 4" key="1">
    <citation type="submission" date="2020-07" db="EMBL/GenBank/DDBJ databases">
        <title>Comparative genomics of pyrophilous fungi reveals a link between fire events and developmental genes.</title>
        <authorList>
            <consortium name="DOE Joint Genome Institute"/>
            <person name="Steindorff A.S."/>
            <person name="Carver A."/>
            <person name="Calhoun S."/>
            <person name="Stillman K."/>
            <person name="Liu H."/>
            <person name="Lipzen A."/>
            <person name="Pangilinan J."/>
            <person name="Labutti K."/>
            <person name="Bruns T.D."/>
            <person name="Grigoriev I.V."/>
        </authorList>
    </citation>
    <scope>NUCLEOTIDE SEQUENCE [LARGE SCALE GENOMIC DNA]</scope>
    <source>
        <strain evidence="3 4">CBS 144469</strain>
    </source>
</reference>
<evidence type="ECO:0000313" key="4">
    <source>
        <dbReference type="Proteomes" id="UP000521943"/>
    </source>
</evidence>
<dbReference type="InterPro" id="IPR024983">
    <property type="entry name" value="CHAT_dom"/>
</dbReference>
<evidence type="ECO:0000259" key="2">
    <source>
        <dbReference type="Pfam" id="PF12770"/>
    </source>
</evidence>
<dbReference type="EMBL" id="JACGCI010000309">
    <property type="protein sequence ID" value="KAF6740986.1"/>
    <property type="molecule type" value="Genomic_DNA"/>
</dbReference>
<organism evidence="3 4">
    <name type="scientific">Ephemerocybe angulata</name>
    <dbReference type="NCBI Taxonomy" id="980116"/>
    <lineage>
        <taxon>Eukaryota</taxon>
        <taxon>Fungi</taxon>
        <taxon>Dikarya</taxon>
        <taxon>Basidiomycota</taxon>
        <taxon>Agaricomycotina</taxon>
        <taxon>Agaricomycetes</taxon>
        <taxon>Agaricomycetidae</taxon>
        <taxon>Agaricales</taxon>
        <taxon>Agaricineae</taxon>
        <taxon>Psathyrellaceae</taxon>
        <taxon>Ephemerocybe</taxon>
    </lineage>
</organism>
<keyword evidence="4" id="KW-1185">Reference proteome</keyword>
<feature type="domain" description="CHAT" evidence="2">
    <location>
        <begin position="1111"/>
        <end position="1402"/>
    </location>
</feature>
<dbReference type="Gene3D" id="1.25.40.10">
    <property type="entry name" value="Tetratricopeptide repeat domain"/>
    <property type="match status" value="2"/>
</dbReference>
<dbReference type="Pfam" id="PF12770">
    <property type="entry name" value="CHAT"/>
    <property type="match status" value="1"/>
</dbReference>
<dbReference type="InterPro" id="IPR011990">
    <property type="entry name" value="TPR-like_helical_dom_sf"/>
</dbReference>
<feature type="compositionally biased region" description="Low complexity" evidence="1">
    <location>
        <begin position="227"/>
        <end position="249"/>
    </location>
</feature>
<dbReference type="PANTHER" id="PTHR19959:SF119">
    <property type="entry name" value="FUNGAL LIPASE-LIKE DOMAIN-CONTAINING PROTEIN"/>
    <property type="match status" value="1"/>
</dbReference>
<evidence type="ECO:0000313" key="3">
    <source>
        <dbReference type="EMBL" id="KAF6740986.1"/>
    </source>
</evidence>
<sequence>MYPPPFDFTGSPDVSEDPVHWLATIDSHLSNFAQDWSNREKTEFFARHLPRRSPAKTWFTALDVNICKRYHNVRLEFIESWVSDEAFDVMAISIPPPIASPAPLDNCSVPSYPISANIPALLVLLAAQNANGVSRFCQEATSTDHPFLEDLWNIAFAAGSSSGLKRVEDSRDAHAEATIRAYNDGRTAGYQDAKEHLITLISSASVAPDISPDLPASIFPDSDASTLLNTTSSSTPAHSASHSPHSAPALGPNLDKPPQSEPFVVRDLSGLRSEETDPWTSIHRRAGRSRNTSPRYAPRTKKPFRRNKMKMCDAQIDLTISWRIVRIPDDAFSVGGDRAAILDSLGTVLSNLFDRNRNLSDLDKEIVAQRLAVKLTPASADHSQRFVRLCALGNSLGERFRMTGDLSDINLAISFQVEAVLMPEGHPMLPTALSNLGISFKNRFDRTGDLGDISNALFAQRRAVELVPDSNPALPLILNNLGISLRRSFERTGDLSDIADATSSLEKAIKLTPADNSDLPMFFANLGSAFNCRFQITGALSDIDQGISAQRRAIELTPDRDPEQGGMLTNLGYSIRSRFDHTSDVSDIADSISAHRKALKVTPNDHPDLAIVLNNLGQSLLARFEGAGDLSDISEAITALQKVISLTPEDHPSLPIGLGNLGSAYLCRFNRTKGPKDVADAISSLQKAVEFTPHGHSNLPDLLTILGSSFTRLYESTCDRSAATQAVLTQQQAVELTPEGHRALSGILNNLAFAFKDRFDHAGDPSDLTEAIISLERAIKLLPDSHAHLPRYTINLGRYLHLRFVSGRDVKDLDASIQLFRLGATCRAGTPWEILLVAVKWAQALRQNYPESAEILLAYDTVLGLVALRAGLEHTVRGRYSQLEGVSGMATEAAAAAFALNRVDKALEWLEQGRCLVWNQLNSLRTPLDELRTHDGDLARRVEDLSGRLECAGSSRGLFHLDMSPSEKASLEGDAHAHLKLAREWDGLLDTVRAIPGFETFLKPAPCSTILHNLPASGHIVIINVDGRRCDAIALQAGFNEPLHIPLPEFTLHKANKYRNNLRVQLKSAGLRCRGGEELGGTECDDGRRAIRPADKGRTSDETVYGVLRGLWVEVVKPILDTLGLSSVETSLGGILPRIWWCPTGPLSFLPIHAAGIYKESESETVLDYAVSSYTPTVTALTRIKDLQSINRNVSGLFLTSQPDAPDAISIPGTTKEVRSIYSGAEQSGVRVLKVEGSALSVDECLKHMEEFSSVHFACHAYQSAADPLQSRFILHNGSLDLATIVRSNLKNADLAFLSACQTSAGEEKLSDAKAVHLAAGMLAAGYRRVVATMWSISDQHAQQLGSEFYEYLWSREEESCDGSFDGLLSAHALHHATQRLRLRLDNSDQSLLTWVPFVHFGY</sequence>
<proteinExistence type="predicted"/>
<accession>A0A8H6H825</accession>
<dbReference type="SUPFAM" id="SSF48452">
    <property type="entry name" value="TPR-like"/>
    <property type="match status" value="1"/>
</dbReference>
<name>A0A8H6H825_9AGAR</name>